<keyword evidence="4" id="KW-1134">Transmembrane beta strand</keyword>
<dbReference type="SUPFAM" id="SSF56954">
    <property type="entry name" value="Outer membrane efflux proteins (OEP)"/>
    <property type="match status" value="1"/>
</dbReference>
<keyword evidence="9" id="KW-0732">Signal</keyword>
<evidence type="ECO:0000256" key="6">
    <source>
        <dbReference type="ARBA" id="ARBA00023136"/>
    </source>
</evidence>
<feature type="signal peptide" evidence="9">
    <location>
        <begin position="1"/>
        <end position="24"/>
    </location>
</feature>
<evidence type="ECO:0000256" key="5">
    <source>
        <dbReference type="ARBA" id="ARBA00022692"/>
    </source>
</evidence>
<evidence type="ECO:0000256" key="4">
    <source>
        <dbReference type="ARBA" id="ARBA00022452"/>
    </source>
</evidence>
<evidence type="ECO:0000256" key="8">
    <source>
        <dbReference type="SAM" id="Coils"/>
    </source>
</evidence>
<feature type="chain" id="PRO_5022740508" evidence="9">
    <location>
        <begin position="25"/>
        <end position="453"/>
    </location>
</feature>
<dbReference type="Gene3D" id="1.20.1600.10">
    <property type="entry name" value="Outer membrane efflux proteins (OEP)"/>
    <property type="match status" value="1"/>
</dbReference>
<sequence length="453" mass="51498">MIKKAQLKLILLLLLALLAKQSFAQQILNTYVKEGLDSNLAIRQQSFDLEKAKLDLDRAKALFLPQVGVNAQYTLASGGRKIDVPLGDLLNSVYSSLNEITSSTKFPQVQNQSIQFLPNDFQDTKIELSVPIYNPSLGYNKKIKEELINTNQLELNKYKRELVFNIKQAYFQYLQAVKAVEIYNNALATVNESLRLNEKLVKNNAATKDVILKAKAEVSKVETSLTEAEQNKNNAAAYFNFLLNKPLESSIDVDSVLVRTLQKEMEVLLDVPSNREELQQLKISEKVLETNLKLNDTYKLPTLNGFYNAGFQGYGYKFNNDQFYQLGGLQLKWNIFSGNDNKLKFKQAQIDIEALQNQYSDAEKKLQLQLTTAYNTYRAALKALRSSNDEVISTKEVYRLMQSRYIQGSALQIELIDARTEMTTAELKYSLAQLTVLNKAAELERVMATYKLD</sequence>
<dbReference type="Pfam" id="PF02321">
    <property type="entry name" value="OEP"/>
    <property type="match status" value="1"/>
</dbReference>
<dbReference type="PANTHER" id="PTHR30026">
    <property type="entry name" value="OUTER MEMBRANE PROTEIN TOLC"/>
    <property type="match status" value="1"/>
</dbReference>
<keyword evidence="7" id="KW-0998">Cell outer membrane</keyword>
<dbReference type="GO" id="GO:1990281">
    <property type="term" value="C:efflux pump complex"/>
    <property type="evidence" value="ECO:0007669"/>
    <property type="project" value="TreeGrafter"/>
</dbReference>
<dbReference type="PANTHER" id="PTHR30026:SF20">
    <property type="entry name" value="OUTER MEMBRANE PROTEIN TOLC"/>
    <property type="match status" value="1"/>
</dbReference>
<dbReference type="GO" id="GO:0015562">
    <property type="term" value="F:efflux transmembrane transporter activity"/>
    <property type="evidence" value="ECO:0007669"/>
    <property type="project" value="InterPro"/>
</dbReference>
<dbReference type="OrthoDB" id="13803at2"/>
<reference evidence="10 11" key="1">
    <citation type="journal article" date="2016" name="Int. J. Syst. Evol. Microbiol.">
        <title>Panacibacter ginsenosidivorans gen. nov., sp. nov., with ginsenoside converting activity isolated from soil of a ginseng field.</title>
        <authorList>
            <person name="Siddiqi M.Z."/>
            <person name="Muhammad Shafi S."/>
            <person name="Choi K.D."/>
            <person name="Im W.T."/>
        </authorList>
    </citation>
    <scope>NUCLEOTIDE SEQUENCE [LARGE SCALE GENOMIC DNA]</scope>
    <source>
        <strain evidence="10 11">Gsoil1550</strain>
    </source>
</reference>
<dbReference type="InterPro" id="IPR003423">
    <property type="entry name" value="OMP_efflux"/>
</dbReference>
<comment type="subcellular location">
    <subcellularLocation>
        <location evidence="1">Cell outer membrane</location>
    </subcellularLocation>
</comment>
<keyword evidence="3" id="KW-0813">Transport</keyword>
<evidence type="ECO:0000256" key="7">
    <source>
        <dbReference type="ARBA" id="ARBA00023237"/>
    </source>
</evidence>
<dbReference type="GO" id="GO:0009279">
    <property type="term" value="C:cell outer membrane"/>
    <property type="evidence" value="ECO:0007669"/>
    <property type="project" value="UniProtKB-SubCell"/>
</dbReference>
<dbReference type="GO" id="GO:0015288">
    <property type="term" value="F:porin activity"/>
    <property type="evidence" value="ECO:0007669"/>
    <property type="project" value="TreeGrafter"/>
</dbReference>
<feature type="coiled-coil region" evidence="8">
    <location>
        <begin position="345"/>
        <end position="372"/>
    </location>
</feature>
<evidence type="ECO:0000313" key="10">
    <source>
        <dbReference type="EMBL" id="QEC68359.1"/>
    </source>
</evidence>
<evidence type="ECO:0000256" key="9">
    <source>
        <dbReference type="SAM" id="SignalP"/>
    </source>
</evidence>
<dbReference type="KEGG" id="pgin:FRZ67_14000"/>
<keyword evidence="11" id="KW-1185">Reference proteome</keyword>
<dbReference type="RefSeq" id="WP_147190282.1">
    <property type="nucleotide sequence ID" value="NZ_CP042435.1"/>
</dbReference>
<dbReference type="EMBL" id="CP042435">
    <property type="protein sequence ID" value="QEC68359.1"/>
    <property type="molecule type" value="Genomic_DNA"/>
</dbReference>
<evidence type="ECO:0000256" key="1">
    <source>
        <dbReference type="ARBA" id="ARBA00004442"/>
    </source>
</evidence>
<dbReference type="InterPro" id="IPR051906">
    <property type="entry name" value="TolC-like"/>
</dbReference>
<organism evidence="10 11">
    <name type="scientific">Panacibacter ginsenosidivorans</name>
    <dbReference type="NCBI Taxonomy" id="1813871"/>
    <lineage>
        <taxon>Bacteria</taxon>
        <taxon>Pseudomonadati</taxon>
        <taxon>Bacteroidota</taxon>
        <taxon>Chitinophagia</taxon>
        <taxon>Chitinophagales</taxon>
        <taxon>Chitinophagaceae</taxon>
        <taxon>Panacibacter</taxon>
    </lineage>
</organism>
<comment type="similarity">
    <text evidence="2">Belongs to the outer membrane factor (OMF) (TC 1.B.17) family.</text>
</comment>
<evidence type="ECO:0000256" key="2">
    <source>
        <dbReference type="ARBA" id="ARBA00007613"/>
    </source>
</evidence>
<evidence type="ECO:0000256" key="3">
    <source>
        <dbReference type="ARBA" id="ARBA00022448"/>
    </source>
</evidence>
<keyword evidence="5" id="KW-0812">Transmembrane</keyword>
<accession>A0A5B8VAR1</accession>
<dbReference type="AlphaFoldDB" id="A0A5B8VAR1"/>
<dbReference type="Proteomes" id="UP000321533">
    <property type="component" value="Chromosome"/>
</dbReference>
<keyword evidence="6" id="KW-0472">Membrane</keyword>
<gene>
    <name evidence="10" type="ORF">FRZ67_14000</name>
</gene>
<proteinExistence type="inferred from homology"/>
<keyword evidence="8" id="KW-0175">Coiled coil</keyword>
<name>A0A5B8VAR1_9BACT</name>
<protein>
    <submittedName>
        <fullName evidence="10">TolC family protein</fullName>
    </submittedName>
</protein>
<evidence type="ECO:0000313" key="11">
    <source>
        <dbReference type="Proteomes" id="UP000321533"/>
    </source>
</evidence>